<organism evidence="5 6">
    <name type="scientific">Candidula unifasciata</name>
    <dbReference type="NCBI Taxonomy" id="100452"/>
    <lineage>
        <taxon>Eukaryota</taxon>
        <taxon>Metazoa</taxon>
        <taxon>Spiralia</taxon>
        <taxon>Lophotrochozoa</taxon>
        <taxon>Mollusca</taxon>
        <taxon>Gastropoda</taxon>
        <taxon>Heterobranchia</taxon>
        <taxon>Euthyneura</taxon>
        <taxon>Panpulmonata</taxon>
        <taxon>Eupulmonata</taxon>
        <taxon>Stylommatophora</taxon>
        <taxon>Helicina</taxon>
        <taxon>Helicoidea</taxon>
        <taxon>Geomitridae</taxon>
        <taxon>Candidula</taxon>
    </lineage>
</organism>
<dbReference type="OrthoDB" id="285418at2759"/>
<keyword evidence="4" id="KW-0904">Protein phosphatase</keyword>
<dbReference type="GO" id="GO:0004722">
    <property type="term" value="F:protein serine/threonine phosphatase activity"/>
    <property type="evidence" value="ECO:0007669"/>
    <property type="project" value="UniProtKB-EC"/>
</dbReference>
<comment type="similarity">
    <text evidence="1">Belongs to the protein-tyrosine phosphatase family. Non-receptor class dual specificity subfamily.</text>
</comment>
<evidence type="ECO:0000256" key="2">
    <source>
        <dbReference type="ARBA" id="ARBA00013081"/>
    </source>
</evidence>
<dbReference type="EMBL" id="CAJHNH020001842">
    <property type="protein sequence ID" value="CAG5124685.1"/>
    <property type="molecule type" value="Genomic_DNA"/>
</dbReference>
<dbReference type="AlphaFoldDB" id="A0A8S3Z9Y4"/>
<feature type="non-terminal residue" evidence="5">
    <location>
        <position position="81"/>
    </location>
</feature>
<name>A0A8S3Z9Y4_9EUPU</name>
<dbReference type="InterPro" id="IPR029021">
    <property type="entry name" value="Prot-tyrosine_phosphatase-like"/>
</dbReference>
<accession>A0A8S3Z9Y4</accession>
<protein>
    <recommendedName>
        <fullName evidence="2">protein-serine/threonine phosphatase</fullName>
        <ecNumber evidence="2">3.1.3.16</ecNumber>
    </recommendedName>
</protein>
<keyword evidence="6" id="KW-1185">Reference proteome</keyword>
<evidence type="ECO:0000256" key="3">
    <source>
        <dbReference type="ARBA" id="ARBA00022801"/>
    </source>
</evidence>
<dbReference type="Gene3D" id="3.90.190.10">
    <property type="entry name" value="Protein tyrosine phosphatase superfamily"/>
    <property type="match status" value="1"/>
</dbReference>
<evidence type="ECO:0000313" key="6">
    <source>
        <dbReference type="Proteomes" id="UP000678393"/>
    </source>
</evidence>
<dbReference type="EC" id="3.1.3.16" evidence="2"/>
<dbReference type="InterPro" id="IPR020420">
    <property type="entry name" value="Atypical_DUSP_subfamB"/>
</dbReference>
<dbReference type="GO" id="GO:0017017">
    <property type="term" value="F:MAP kinase tyrosine/serine/threonine phosphatase activity"/>
    <property type="evidence" value="ECO:0007669"/>
    <property type="project" value="InterPro"/>
</dbReference>
<feature type="non-terminal residue" evidence="5">
    <location>
        <position position="1"/>
    </location>
</feature>
<dbReference type="Proteomes" id="UP000678393">
    <property type="component" value="Unassembled WGS sequence"/>
</dbReference>
<keyword evidence="3" id="KW-0378">Hydrolase</keyword>
<dbReference type="InterPro" id="IPR052103">
    <property type="entry name" value="Dual_spec_Phospatases"/>
</dbReference>
<evidence type="ECO:0000313" key="5">
    <source>
        <dbReference type="EMBL" id="CAG5124685.1"/>
    </source>
</evidence>
<sequence length="81" mass="9088">MDNKAMFSQIAEITSCLYLSSATAVRAENIRSLGITHIINVTVEIPNLQLPHVETIQIHVDDLPNARLGLYFDRCADKIHQ</sequence>
<dbReference type="PANTHER" id="PTHR45961">
    <property type="entry name" value="IP21249P"/>
    <property type="match status" value="1"/>
</dbReference>
<dbReference type="PRINTS" id="PR01910">
    <property type="entry name" value="ADSPHPHTASEB"/>
</dbReference>
<evidence type="ECO:0000256" key="1">
    <source>
        <dbReference type="ARBA" id="ARBA00008601"/>
    </source>
</evidence>
<reference evidence="5" key="1">
    <citation type="submission" date="2021-04" db="EMBL/GenBank/DDBJ databases">
        <authorList>
            <consortium name="Molecular Ecology Group"/>
        </authorList>
    </citation>
    <scope>NUCLEOTIDE SEQUENCE</scope>
</reference>
<comment type="caution">
    <text evidence="5">The sequence shown here is derived from an EMBL/GenBank/DDBJ whole genome shotgun (WGS) entry which is preliminary data.</text>
</comment>
<dbReference type="PANTHER" id="PTHR45961:SF6">
    <property type="entry name" value="IP21249P"/>
    <property type="match status" value="1"/>
</dbReference>
<gene>
    <name evidence="5" type="ORF">CUNI_LOCUS10243</name>
</gene>
<proteinExistence type="inferred from homology"/>
<dbReference type="GO" id="GO:0005737">
    <property type="term" value="C:cytoplasm"/>
    <property type="evidence" value="ECO:0007669"/>
    <property type="project" value="TreeGrafter"/>
</dbReference>
<evidence type="ECO:0000256" key="4">
    <source>
        <dbReference type="ARBA" id="ARBA00022912"/>
    </source>
</evidence>
<dbReference type="SUPFAM" id="SSF52799">
    <property type="entry name" value="(Phosphotyrosine protein) phosphatases II"/>
    <property type="match status" value="1"/>
</dbReference>